<dbReference type="OrthoDB" id="2427554at2759"/>
<dbReference type="Proteomes" id="UP000320333">
    <property type="component" value="Unassembled WGS sequence"/>
</dbReference>
<dbReference type="PANTHER" id="PTHR31605">
    <property type="entry name" value="GLYCEROL-3-PHOSPHATE O-ACYLTRANSFERASE 1"/>
    <property type="match status" value="1"/>
</dbReference>
<dbReference type="EMBL" id="QEAP01000215">
    <property type="protein sequence ID" value="TPX72605.1"/>
    <property type="molecule type" value="Genomic_DNA"/>
</dbReference>
<sequence>MNELVYWVMGLLFSIVLRTFFRYHTPPRCNNALLDTALTPTLPLLLIDHSEVKARGAYKIPQRGPVLFVVGPHANQFIDPMVLVTHSGRSVSFLMAKKSFDLFWIGLFGRALGSIPVIRPQDISQKGIGRLTFSPADSPESRLVAGIDTKFTEQLRARTVLGFTGSNNVEVVEVLSDTLVKVKAISEGAGKVLAEHEDGVTFKATPHVDQNDMFSAVTDRLNEGKCVGIFPEGGSHDRTDFLPLKAGASIMALAAMSQNEFLNVQIVPTGLNYFNAHKWRSRAVIEFGDPITVTKEQVEAYKKGGESKRKAIAEVMDTILKGLKAVTVTAKDYDTLMLIQAARRLYRPIHMKLTIDETVYLNRRFAEVFSKFADDPLVLDTMDRVKEYNGLLKSYGIEDHQVMRTSFGKRVAARKFILRVVEAFFLFVFAAPGALLHAPIALIAKKISNQKAAKALRESSVKIEGRDVMATWKVLVSLVVAPLLYTVYSLVFFTYLLISSTFTLRQCIISTIIFSAVTVVFGVAAMRASEIGFDVIKSLRPLYLSVFADTEVLRLMRADLAQRINHTITEIGPRLYNSKEEFEASRIIRPEDLRYSEILIEKMNKSKNKTVDEVVMEHIKSGEATDGIVLLKAKEVAVDGKKAQ</sequence>
<dbReference type="InterPro" id="IPR002123">
    <property type="entry name" value="Plipid/glycerol_acylTrfase"/>
</dbReference>
<dbReference type="PANTHER" id="PTHR31605:SF0">
    <property type="entry name" value="GLYCEROL-3-PHOSPHATE O-ACYLTRANSFERASE 1"/>
    <property type="match status" value="1"/>
</dbReference>
<dbReference type="GO" id="GO:0016287">
    <property type="term" value="F:glycerone-phosphate O-acyltransferase activity"/>
    <property type="evidence" value="ECO:0007669"/>
    <property type="project" value="TreeGrafter"/>
</dbReference>
<gene>
    <name evidence="3" type="ORF">CcCBS67573_g05719</name>
</gene>
<keyword evidence="1" id="KW-1133">Transmembrane helix</keyword>
<dbReference type="AlphaFoldDB" id="A0A507FA51"/>
<accession>A0A507FA51</accession>
<reference evidence="3 4" key="1">
    <citation type="journal article" date="2019" name="Sci. Rep.">
        <title>Comparative genomics of chytrid fungi reveal insights into the obligate biotrophic and pathogenic lifestyle of Synchytrium endobioticum.</title>
        <authorList>
            <person name="van de Vossenberg B.T.L.H."/>
            <person name="Warris S."/>
            <person name="Nguyen H.D.T."/>
            <person name="van Gent-Pelzer M.P.E."/>
            <person name="Joly D.L."/>
            <person name="van de Geest H.C."/>
            <person name="Bonants P.J.M."/>
            <person name="Smith D.S."/>
            <person name="Levesque C.A."/>
            <person name="van der Lee T.A.J."/>
        </authorList>
    </citation>
    <scope>NUCLEOTIDE SEQUENCE [LARGE SCALE GENOMIC DNA]</scope>
    <source>
        <strain evidence="3 4">CBS 675.73</strain>
    </source>
</reference>
<dbReference type="SUPFAM" id="SSF69593">
    <property type="entry name" value="Glycerol-3-phosphate (1)-acyltransferase"/>
    <property type="match status" value="1"/>
</dbReference>
<feature type="domain" description="Phospholipid/glycerol acyltransferase" evidence="2">
    <location>
        <begin position="67"/>
        <end position="274"/>
    </location>
</feature>
<feature type="transmembrane region" description="Helical" evidence="1">
    <location>
        <begin position="507"/>
        <end position="526"/>
    </location>
</feature>
<dbReference type="Pfam" id="PF01553">
    <property type="entry name" value="Acyltransferase"/>
    <property type="match status" value="1"/>
</dbReference>
<dbReference type="SMART" id="SM00563">
    <property type="entry name" value="PlsC"/>
    <property type="match status" value="1"/>
</dbReference>
<comment type="caution">
    <text evidence="3">The sequence shown here is derived from an EMBL/GenBank/DDBJ whole genome shotgun (WGS) entry which is preliminary data.</text>
</comment>
<evidence type="ECO:0000313" key="4">
    <source>
        <dbReference type="Proteomes" id="UP000320333"/>
    </source>
</evidence>
<proteinExistence type="predicted"/>
<keyword evidence="4" id="KW-1185">Reference proteome</keyword>
<feature type="transmembrane region" description="Helical" evidence="1">
    <location>
        <begin position="6"/>
        <end position="23"/>
    </location>
</feature>
<dbReference type="STRING" id="246404.A0A507FA51"/>
<protein>
    <recommendedName>
        <fullName evidence="2">Phospholipid/glycerol acyltransferase domain-containing protein</fullName>
    </recommendedName>
</protein>
<organism evidence="3 4">
    <name type="scientific">Chytriomyces confervae</name>
    <dbReference type="NCBI Taxonomy" id="246404"/>
    <lineage>
        <taxon>Eukaryota</taxon>
        <taxon>Fungi</taxon>
        <taxon>Fungi incertae sedis</taxon>
        <taxon>Chytridiomycota</taxon>
        <taxon>Chytridiomycota incertae sedis</taxon>
        <taxon>Chytridiomycetes</taxon>
        <taxon>Chytridiales</taxon>
        <taxon>Chytriomycetaceae</taxon>
        <taxon>Chytriomyces</taxon>
    </lineage>
</organism>
<evidence type="ECO:0000256" key="1">
    <source>
        <dbReference type="SAM" id="Phobius"/>
    </source>
</evidence>
<name>A0A507FA51_9FUNG</name>
<dbReference type="GO" id="GO:0008654">
    <property type="term" value="P:phospholipid biosynthetic process"/>
    <property type="evidence" value="ECO:0007669"/>
    <property type="project" value="TreeGrafter"/>
</dbReference>
<evidence type="ECO:0000259" key="2">
    <source>
        <dbReference type="SMART" id="SM00563"/>
    </source>
</evidence>
<dbReference type="InterPro" id="IPR052744">
    <property type="entry name" value="GPAT/DAPAT"/>
</dbReference>
<keyword evidence="1" id="KW-0812">Transmembrane</keyword>
<dbReference type="GO" id="GO:0004366">
    <property type="term" value="F:glycerol-3-phosphate O-acyltransferase activity"/>
    <property type="evidence" value="ECO:0007669"/>
    <property type="project" value="TreeGrafter"/>
</dbReference>
<feature type="transmembrane region" description="Helical" evidence="1">
    <location>
        <begin position="474"/>
        <end position="498"/>
    </location>
</feature>
<keyword evidence="1" id="KW-0472">Membrane</keyword>
<feature type="transmembrane region" description="Helical" evidence="1">
    <location>
        <begin position="416"/>
        <end position="436"/>
    </location>
</feature>
<evidence type="ECO:0000313" key="3">
    <source>
        <dbReference type="EMBL" id="TPX72605.1"/>
    </source>
</evidence>